<dbReference type="AlphaFoldDB" id="A0A7J8B1P6"/>
<accession>A0A7J8B1P6</accession>
<protein>
    <submittedName>
        <fullName evidence="1">Uncharacterized protein</fullName>
    </submittedName>
</protein>
<proteinExistence type="predicted"/>
<comment type="caution">
    <text evidence="1">The sequence shown here is derived from an EMBL/GenBank/DDBJ whole genome shotgun (WGS) entry which is preliminary data.</text>
</comment>
<evidence type="ECO:0000313" key="2">
    <source>
        <dbReference type="Proteomes" id="UP000558488"/>
    </source>
</evidence>
<organism evidence="1 2">
    <name type="scientific">Pipistrellus kuhlii</name>
    <name type="common">Kuhl's pipistrelle</name>
    <dbReference type="NCBI Taxonomy" id="59472"/>
    <lineage>
        <taxon>Eukaryota</taxon>
        <taxon>Metazoa</taxon>
        <taxon>Chordata</taxon>
        <taxon>Craniata</taxon>
        <taxon>Vertebrata</taxon>
        <taxon>Euteleostomi</taxon>
        <taxon>Mammalia</taxon>
        <taxon>Eutheria</taxon>
        <taxon>Laurasiatheria</taxon>
        <taxon>Chiroptera</taxon>
        <taxon>Yangochiroptera</taxon>
        <taxon>Vespertilionidae</taxon>
        <taxon>Pipistrellus</taxon>
    </lineage>
</organism>
<name>A0A7J8B1P6_PIPKU</name>
<gene>
    <name evidence="1" type="ORF">mPipKuh1_007919</name>
</gene>
<keyword evidence="2" id="KW-1185">Reference proteome</keyword>
<dbReference type="EMBL" id="JACAGB010000001">
    <property type="protein sequence ID" value="KAF6392743.1"/>
    <property type="molecule type" value="Genomic_DNA"/>
</dbReference>
<sequence length="123" mass="13053">MGVGCPSTWPASSPIWDPCGIGPKPAVGQLPHNAGLLAPNCSPACLLIDLFSGPNALTQAQSPVYARHSRNATCLFLWLVTVSVVGGSGSWWRGGDRVKNHLQNDCKFETCSGGGVELGRWRH</sequence>
<dbReference type="Proteomes" id="UP000558488">
    <property type="component" value="Unassembled WGS sequence"/>
</dbReference>
<reference evidence="1 2" key="1">
    <citation type="journal article" date="2020" name="Nature">
        <title>Six reference-quality genomes reveal evolution of bat adaptations.</title>
        <authorList>
            <person name="Jebb D."/>
            <person name="Huang Z."/>
            <person name="Pippel M."/>
            <person name="Hughes G.M."/>
            <person name="Lavrichenko K."/>
            <person name="Devanna P."/>
            <person name="Winkler S."/>
            <person name="Jermiin L.S."/>
            <person name="Skirmuntt E.C."/>
            <person name="Katzourakis A."/>
            <person name="Burkitt-Gray L."/>
            <person name="Ray D.A."/>
            <person name="Sullivan K.A.M."/>
            <person name="Roscito J.G."/>
            <person name="Kirilenko B.M."/>
            <person name="Davalos L.M."/>
            <person name="Corthals A.P."/>
            <person name="Power M.L."/>
            <person name="Jones G."/>
            <person name="Ransome R.D."/>
            <person name="Dechmann D.K.N."/>
            <person name="Locatelli A.G."/>
            <person name="Puechmaille S.J."/>
            <person name="Fedrigo O."/>
            <person name="Jarvis E.D."/>
            <person name="Hiller M."/>
            <person name="Vernes S.C."/>
            <person name="Myers E.W."/>
            <person name="Teeling E.C."/>
        </authorList>
    </citation>
    <scope>NUCLEOTIDE SEQUENCE [LARGE SCALE GENOMIC DNA]</scope>
    <source>
        <strain evidence="1">MPipKuh1</strain>
        <tissue evidence="1">Flight muscle</tissue>
    </source>
</reference>
<evidence type="ECO:0000313" key="1">
    <source>
        <dbReference type="EMBL" id="KAF6392743.1"/>
    </source>
</evidence>